<protein>
    <submittedName>
        <fullName evidence="1">Uncharacterized protein</fullName>
    </submittedName>
</protein>
<gene>
    <name evidence="1" type="ORF">AZO1586R_196</name>
</gene>
<reference evidence="1" key="1">
    <citation type="submission" date="2020-05" db="EMBL/GenBank/DDBJ databases">
        <authorList>
            <person name="Petersen J."/>
            <person name="Sayavedra L."/>
        </authorList>
    </citation>
    <scope>NUCLEOTIDE SEQUENCE</scope>
    <source>
        <strain evidence="1">B azoricus SOX Menez Gwen</strain>
    </source>
</reference>
<proteinExistence type="predicted"/>
<evidence type="ECO:0000313" key="1">
    <source>
        <dbReference type="EMBL" id="CAB5495187.1"/>
    </source>
</evidence>
<dbReference type="Proteomes" id="UP000635628">
    <property type="component" value="Unassembled WGS sequence"/>
</dbReference>
<name>A0ACA8ZMW2_9GAMM</name>
<accession>A0ACA8ZMW2</accession>
<organism evidence="1 2">
    <name type="scientific">Bathymodiolus azoricus thioautotrophic gill symbiont</name>
    <dbReference type="NCBI Taxonomy" id="235205"/>
    <lineage>
        <taxon>Bacteria</taxon>
        <taxon>Pseudomonadati</taxon>
        <taxon>Pseudomonadota</taxon>
        <taxon>Gammaproteobacteria</taxon>
        <taxon>sulfur-oxidizing symbionts</taxon>
    </lineage>
</organism>
<keyword evidence="2" id="KW-1185">Reference proteome</keyword>
<sequence>MAISLKIFLAGLRLGLKNPQVGEKWVSDDGFYFIQRSLLLKRLLGGKWLKN</sequence>
<dbReference type="EMBL" id="CAESAP020000051">
    <property type="protein sequence ID" value="CAB5495187.1"/>
    <property type="molecule type" value="Genomic_DNA"/>
</dbReference>
<comment type="caution">
    <text evidence="1">The sequence shown here is derived from an EMBL/GenBank/DDBJ whole genome shotgun (WGS) entry which is preliminary data.</text>
</comment>
<evidence type="ECO:0000313" key="2">
    <source>
        <dbReference type="Proteomes" id="UP000635628"/>
    </source>
</evidence>